<reference evidence="2 3" key="1">
    <citation type="submission" date="2021-06" db="EMBL/GenBank/DDBJ databases">
        <title>Rhodobacteraceae bacterium strain HSP-20.</title>
        <authorList>
            <person name="Chen W.-M."/>
        </authorList>
    </citation>
    <scope>NUCLEOTIDE SEQUENCE [LARGE SCALE GENOMIC DNA]</scope>
    <source>
        <strain evidence="2 3">HSP-20</strain>
    </source>
</reference>
<keyword evidence="1" id="KW-0472">Membrane</keyword>
<accession>A0ABS6J169</accession>
<proteinExistence type="predicted"/>
<evidence type="ECO:0000313" key="2">
    <source>
        <dbReference type="EMBL" id="MBU9697506.1"/>
    </source>
</evidence>
<dbReference type="EMBL" id="JAAATX020000004">
    <property type="protein sequence ID" value="MBU9697506.1"/>
    <property type="molecule type" value="Genomic_DNA"/>
</dbReference>
<keyword evidence="3" id="KW-1185">Reference proteome</keyword>
<feature type="transmembrane region" description="Helical" evidence="1">
    <location>
        <begin position="99"/>
        <end position="118"/>
    </location>
</feature>
<gene>
    <name evidence="2" type="ORF">GU927_006560</name>
</gene>
<protein>
    <submittedName>
        <fullName evidence="2">Uncharacterized protein</fullName>
    </submittedName>
</protein>
<organism evidence="2 3">
    <name type="scientific">Paragemmobacter amnigenus</name>
    <dbReference type="NCBI Taxonomy" id="2852097"/>
    <lineage>
        <taxon>Bacteria</taxon>
        <taxon>Pseudomonadati</taxon>
        <taxon>Pseudomonadota</taxon>
        <taxon>Alphaproteobacteria</taxon>
        <taxon>Rhodobacterales</taxon>
        <taxon>Paracoccaceae</taxon>
        <taxon>Paragemmobacter</taxon>
    </lineage>
</organism>
<comment type="caution">
    <text evidence="2">The sequence shown here is derived from an EMBL/GenBank/DDBJ whole genome shotgun (WGS) entry which is preliminary data.</text>
</comment>
<dbReference type="Proteomes" id="UP000731907">
    <property type="component" value="Unassembled WGS sequence"/>
</dbReference>
<keyword evidence="1" id="KW-1133">Transmembrane helix</keyword>
<dbReference type="RefSeq" id="WP_161761554.1">
    <property type="nucleotide sequence ID" value="NZ_JAAATX020000004.1"/>
</dbReference>
<sequence>MTANAIILRQKTGRLAEVLEERAGVKGPTLQARLQRARRLLPREVRAAGARIVAAERRADEGGMRDSDALRFDQDYRLVLRHLQGLDARARQRARRWALLRDGVTAFAAGMLLGLGLVSSGVI</sequence>
<evidence type="ECO:0000313" key="3">
    <source>
        <dbReference type="Proteomes" id="UP000731907"/>
    </source>
</evidence>
<keyword evidence="1" id="KW-0812">Transmembrane</keyword>
<name>A0ABS6J169_9RHOB</name>
<evidence type="ECO:0000256" key="1">
    <source>
        <dbReference type="SAM" id="Phobius"/>
    </source>
</evidence>